<evidence type="ECO:0000313" key="3">
    <source>
        <dbReference type="EMBL" id="PIK49339.1"/>
    </source>
</evidence>
<dbReference type="OrthoDB" id="1899781at2759"/>
<organism evidence="3 4">
    <name type="scientific">Stichopus japonicus</name>
    <name type="common">Sea cucumber</name>
    <dbReference type="NCBI Taxonomy" id="307972"/>
    <lineage>
        <taxon>Eukaryota</taxon>
        <taxon>Metazoa</taxon>
        <taxon>Echinodermata</taxon>
        <taxon>Eleutherozoa</taxon>
        <taxon>Echinozoa</taxon>
        <taxon>Holothuroidea</taxon>
        <taxon>Aspidochirotacea</taxon>
        <taxon>Aspidochirotida</taxon>
        <taxon>Stichopodidae</taxon>
        <taxon>Apostichopus</taxon>
    </lineage>
</organism>
<proteinExistence type="predicted"/>
<dbReference type="GO" id="GO:0060271">
    <property type="term" value="P:cilium assembly"/>
    <property type="evidence" value="ECO:0007669"/>
    <property type="project" value="TreeGrafter"/>
</dbReference>
<dbReference type="InterPro" id="IPR013766">
    <property type="entry name" value="Thioredoxin_domain"/>
</dbReference>
<dbReference type="PROSITE" id="PS51257">
    <property type="entry name" value="PROKAR_LIPOPROTEIN"/>
    <property type="match status" value="1"/>
</dbReference>
<dbReference type="EMBL" id="MRZV01000471">
    <property type="protein sequence ID" value="PIK49339.1"/>
    <property type="molecule type" value="Genomic_DNA"/>
</dbReference>
<dbReference type="InterPro" id="IPR042418">
    <property type="entry name" value="TXNDC15"/>
</dbReference>
<sequence>MFRLDDALCFLILPSVFILTIVSCSSQDDIETEELSFGGVEVVQLETEDVSGDEDSRFLELFPTPSPPKEADIEYILKQVEIRKLQARAYQALEKLSDCLYSYRDVALQGLMDDTCYASLPSGSWQVSDTDIGTQVQNTTCKFPYPCSLRTVSENATLSSTSSGGVSVVNASECLRILEKEPETDEYGASKQHCAVVLFFSRQCPFSVEMAPDFNALGRAFPGVDIMAVDVSQSSGLYTRYGIVAVPDILLFHRRKPVLRFNYTERSYENLVTFLRNNTGLEPKAEIEVSTVDLEGPLTTTLVTQPDYLLLFSNAFVILFTIYIVKQRLGDSILQRVREYMDYARQVWRRASFMNSGVHDNEDGGFG</sequence>
<dbReference type="STRING" id="307972.A0A2G8KMU8"/>
<feature type="chain" id="PRO_5013654657" description="Thioredoxin domain-containing protein" evidence="1">
    <location>
        <begin position="27"/>
        <end position="367"/>
    </location>
</feature>
<evidence type="ECO:0000313" key="4">
    <source>
        <dbReference type="Proteomes" id="UP000230750"/>
    </source>
</evidence>
<evidence type="ECO:0000259" key="2">
    <source>
        <dbReference type="PROSITE" id="PS51352"/>
    </source>
</evidence>
<dbReference type="SUPFAM" id="SSF52833">
    <property type="entry name" value="Thioredoxin-like"/>
    <property type="match status" value="1"/>
</dbReference>
<dbReference type="InterPro" id="IPR036249">
    <property type="entry name" value="Thioredoxin-like_sf"/>
</dbReference>
<dbReference type="Proteomes" id="UP000230750">
    <property type="component" value="Unassembled WGS sequence"/>
</dbReference>
<feature type="signal peptide" evidence="1">
    <location>
        <begin position="1"/>
        <end position="26"/>
    </location>
</feature>
<gene>
    <name evidence="3" type="ORF">BSL78_13798</name>
</gene>
<dbReference type="PANTHER" id="PTHR14684">
    <property type="entry name" value="THIOREDOXIN DOMAIN-CONTAINING PROTEIN 15"/>
    <property type="match status" value="1"/>
</dbReference>
<feature type="domain" description="Thioredoxin" evidence="2">
    <location>
        <begin position="147"/>
        <end position="280"/>
    </location>
</feature>
<dbReference type="GO" id="GO:0005929">
    <property type="term" value="C:cilium"/>
    <property type="evidence" value="ECO:0007669"/>
    <property type="project" value="TreeGrafter"/>
</dbReference>
<dbReference type="PROSITE" id="PS51352">
    <property type="entry name" value="THIOREDOXIN_2"/>
    <property type="match status" value="1"/>
</dbReference>
<comment type="caution">
    <text evidence="3">The sequence shown here is derived from an EMBL/GenBank/DDBJ whole genome shotgun (WGS) entry which is preliminary data.</text>
</comment>
<reference evidence="3 4" key="1">
    <citation type="journal article" date="2017" name="PLoS Biol.">
        <title>The sea cucumber genome provides insights into morphological evolution and visceral regeneration.</title>
        <authorList>
            <person name="Zhang X."/>
            <person name="Sun L."/>
            <person name="Yuan J."/>
            <person name="Sun Y."/>
            <person name="Gao Y."/>
            <person name="Zhang L."/>
            <person name="Li S."/>
            <person name="Dai H."/>
            <person name="Hamel J.F."/>
            <person name="Liu C."/>
            <person name="Yu Y."/>
            <person name="Liu S."/>
            <person name="Lin W."/>
            <person name="Guo K."/>
            <person name="Jin S."/>
            <person name="Xu P."/>
            <person name="Storey K.B."/>
            <person name="Huan P."/>
            <person name="Zhang T."/>
            <person name="Zhou Y."/>
            <person name="Zhang J."/>
            <person name="Lin C."/>
            <person name="Li X."/>
            <person name="Xing L."/>
            <person name="Huo D."/>
            <person name="Sun M."/>
            <person name="Wang L."/>
            <person name="Mercier A."/>
            <person name="Li F."/>
            <person name="Yang H."/>
            <person name="Xiang J."/>
        </authorList>
    </citation>
    <scope>NUCLEOTIDE SEQUENCE [LARGE SCALE GENOMIC DNA]</scope>
    <source>
        <strain evidence="3">Shaxun</strain>
        <tissue evidence="3">Muscle</tissue>
    </source>
</reference>
<name>A0A2G8KMU8_STIJA</name>
<protein>
    <recommendedName>
        <fullName evidence="2">Thioredoxin domain-containing protein</fullName>
    </recommendedName>
</protein>
<dbReference type="AlphaFoldDB" id="A0A2G8KMU8"/>
<evidence type="ECO:0000256" key="1">
    <source>
        <dbReference type="SAM" id="SignalP"/>
    </source>
</evidence>
<dbReference type="PANTHER" id="PTHR14684:SF2">
    <property type="entry name" value="THIOREDOXIN DOMAIN-CONTAINING PROTEIN 15"/>
    <property type="match status" value="1"/>
</dbReference>
<dbReference type="Gene3D" id="3.40.30.10">
    <property type="entry name" value="Glutaredoxin"/>
    <property type="match status" value="1"/>
</dbReference>
<accession>A0A2G8KMU8</accession>
<keyword evidence="4" id="KW-1185">Reference proteome</keyword>
<dbReference type="Pfam" id="PF00085">
    <property type="entry name" value="Thioredoxin"/>
    <property type="match status" value="1"/>
</dbReference>
<keyword evidence="1" id="KW-0732">Signal</keyword>